<dbReference type="PROSITE" id="PS51186">
    <property type="entry name" value="GNAT"/>
    <property type="match status" value="1"/>
</dbReference>
<dbReference type="AlphaFoldDB" id="A0A848ML84"/>
<keyword evidence="1 4" id="KW-0808">Transferase</keyword>
<evidence type="ECO:0000313" key="5">
    <source>
        <dbReference type="Proteomes" id="UP000585363"/>
    </source>
</evidence>
<evidence type="ECO:0000259" key="3">
    <source>
        <dbReference type="PROSITE" id="PS51186"/>
    </source>
</evidence>
<accession>A0A848ML84</accession>
<dbReference type="RefSeq" id="WP_169405023.1">
    <property type="nucleotide sequence ID" value="NZ_JAADJU010000013.1"/>
</dbReference>
<keyword evidence="5" id="KW-1185">Reference proteome</keyword>
<evidence type="ECO:0000256" key="1">
    <source>
        <dbReference type="ARBA" id="ARBA00022679"/>
    </source>
</evidence>
<keyword evidence="2" id="KW-0012">Acyltransferase</keyword>
<comment type="caution">
    <text evidence="4">The sequence shown here is derived from an EMBL/GenBank/DDBJ whole genome shotgun (WGS) entry which is preliminary data.</text>
</comment>
<dbReference type="PANTHER" id="PTHR43800:SF1">
    <property type="entry name" value="PEPTIDYL-LYSINE N-ACETYLTRANSFERASE YJAB"/>
    <property type="match status" value="1"/>
</dbReference>
<dbReference type="GO" id="GO:0016747">
    <property type="term" value="F:acyltransferase activity, transferring groups other than amino-acyl groups"/>
    <property type="evidence" value="ECO:0007669"/>
    <property type="project" value="InterPro"/>
</dbReference>
<gene>
    <name evidence="4" type="ORF">GW590_20880</name>
</gene>
<protein>
    <submittedName>
        <fullName evidence="4">GNAT family N-acetyltransferase</fullName>
    </submittedName>
</protein>
<evidence type="ECO:0000256" key="2">
    <source>
        <dbReference type="ARBA" id="ARBA00023315"/>
    </source>
</evidence>
<dbReference type="InterPro" id="IPR000182">
    <property type="entry name" value="GNAT_dom"/>
</dbReference>
<organism evidence="4 5">
    <name type="scientific">Rouxiella aceris</name>
    <dbReference type="NCBI Taxonomy" id="2703884"/>
    <lineage>
        <taxon>Bacteria</taxon>
        <taxon>Pseudomonadati</taxon>
        <taxon>Pseudomonadota</taxon>
        <taxon>Gammaproteobacteria</taxon>
        <taxon>Enterobacterales</taxon>
        <taxon>Yersiniaceae</taxon>
        <taxon>Rouxiella</taxon>
    </lineage>
</organism>
<evidence type="ECO:0000313" key="4">
    <source>
        <dbReference type="EMBL" id="NMP29308.1"/>
    </source>
</evidence>
<dbReference type="PANTHER" id="PTHR43800">
    <property type="entry name" value="PEPTIDYL-LYSINE N-ACETYLTRANSFERASE YJAB"/>
    <property type="match status" value="1"/>
</dbReference>
<dbReference type="InterPro" id="IPR016181">
    <property type="entry name" value="Acyl_CoA_acyltransferase"/>
</dbReference>
<dbReference type="Gene3D" id="3.40.630.30">
    <property type="match status" value="1"/>
</dbReference>
<dbReference type="SUPFAM" id="SSF55729">
    <property type="entry name" value="Acyl-CoA N-acyltransferases (Nat)"/>
    <property type="match status" value="1"/>
</dbReference>
<dbReference type="Pfam" id="PF00583">
    <property type="entry name" value="Acetyltransf_1"/>
    <property type="match status" value="1"/>
</dbReference>
<name>A0A848ML84_9GAMM</name>
<reference evidence="4 5" key="2">
    <citation type="submission" date="2020-06" db="EMBL/GenBank/DDBJ databases">
        <title>Polyphasic characterization of a Rahnella strain isolated from tree sap.</title>
        <authorList>
            <person name="Kim I.S."/>
        </authorList>
    </citation>
    <scope>NUCLEOTIDE SEQUENCE [LARGE SCALE GENOMIC DNA]</scope>
    <source>
        <strain evidence="4 5">SAP-1</strain>
    </source>
</reference>
<feature type="domain" description="N-acetyltransferase" evidence="3">
    <location>
        <begin position="3"/>
        <end position="162"/>
    </location>
</feature>
<dbReference type="EMBL" id="JAADJU010000013">
    <property type="protein sequence ID" value="NMP29308.1"/>
    <property type="molecule type" value="Genomic_DNA"/>
</dbReference>
<reference evidence="4 5" key="1">
    <citation type="submission" date="2020-01" db="EMBL/GenBank/DDBJ databases">
        <authorList>
            <person name="Lee S.D."/>
        </authorList>
    </citation>
    <scope>NUCLEOTIDE SEQUENCE [LARGE SCALE GENOMIC DNA]</scope>
    <source>
        <strain evidence="4 5">SAP-1</strain>
    </source>
</reference>
<dbReference type="CDD" id="cd04301">
    <property type="entry name" value="NAT_SF"/>
    <property type="match status" value="1"/>
</dbReference>
<proteinExistence type="predicted"/>
<dbReference type="Proteomes" id="UP000585363">
    <property type="component" value="Unassembled WGS sequence"/>
</dbReference>
<sequence>MDLEFRQLTLEDNHAYLTLMLAAYAPIRELGIHFDAATADLARVNRHLHDHGVYALSVDGQMMASLTLRYPWGPLPGPFGLPHIGWFGVHPASQGQGWGKKLLEWIEEEILRKQLKAPAVSLGTAVSHPWLQAMYQKRGFIPMHQVDLGKGHITLYMQKILDPAGHQHWLSAQTTR</sequence>